<dbReference type="EMBL" id="LAZR01024460">
    <property type="protein sequence ID" value="KKL75066.1"/>
    <property type="molecule type" value="Genomic_DNA"/>
</dbReference>
<comment type="caution">
    <text evidence="1">The sequence shown here is derived from an EMBL/GenBank/DDBJ whole genome shotgun (WGS) entry which is preliminary data.</text>
</comment>
<name>A0A0F9F974_9ZZZZ</name>
<proteinExistence type="predicted"/>
<gene>
    <name evidence="1" type="ORF">LCGC14_2058580</name>
</gene>
<feature type="non-terminal residue" evidence="1">
    <location>
        <position position="71"/>
    </location>
</feature>
<organism evidence="1">
    <name type="scientific">marine sediment metagenome</name>
    <dbReference type="NCBI Taxonomy" id="412755"/>
    <lineage>
        <taxon>unclassified sequences</taxon>
        <taxon>metagenomes</taxon>
        <taxon>ecological metagenomes</taxon>
    </lineage>
</organism>
<sequence>MVGLMPVPAKLIPVIDALPGVRAVHADLQSNALQVLVAPDQALWFSTSESRNVLEAEEAAKEGWTGESVRM</sequence>
<protein>
    <submittedName>
        <fullName evidence="1">Uncharacterized protein</fullName>
    </submittedName>
</protein>
<accession>A0A0F9F974</accession>
<reference evidence="1" key="1">
    <citation type="journal article" date="2015" name="Nature">
        <title>Complex archaea that bridge the gap between prokaryotes and eukaryotes.</title>
        <authorList>
            <person name="Spang A."/>
            <person name="Saw J.H."/>
            <person name="Jorgensen S.L."/>
            <person name="Zaremba-Niedzwiedzka K."/>
            <person name="Martijn J."/>
            <person name="Lind A.E."/>
            <person name="van Eijk R."/>
            <person name="Schleper C."/>
            <person name="Guy L."/>
            <person name="Ettema T.J."/>
        </authorList>
    </citation>
    <scope>NUCLEOTIDE SEQUENCE</scope>
</reference>
<evidence type="ECO:0000313" key="1">
    <source>
        <dbReference type="EMBL" id="KKL75066.1"/>
    </source>
</evidence>
<dbReference type="AlphaFoldDB" id="A0A0F9F974"/>